<protein>
    <recommendedName>
        <fullName evidence="2">4'-phosphopantetheinyl transferase domain-containing protein</fullName>
    </recommendedName>
</protein>
<dbReference type="SUPFAM" id="SSF56214">
    <property type="entry name" value="4'-phosphopantetheinyl transferase"/>
    <property type="match status" value="1"/>
</dbReference>
<dbReference type="GO" id="GO:0000287">
    <property type="term" value="F:magnesium ion binding"/>
    <property type="evidence" value="ECO:0007669"/>
    <property type="project" value="InterPro"/>
</dbReference>
<dbReference type="InterPro" id="IPR008278">
    <property type="entry name" value="4-PPantetheinyl_Trfase_dom"/>
</dbReference>
<organism evidence="3 4">
    <name type="scientific">Virgisporangium aliadipatigenens</name>
    <dbReference type="NCBI Taxonomy" id="741659"/>
    <lineage>
        <taxon>Bacteria</taxon>
        <taxon>Bacillati</taxon>
        <taxon>Actinomycetota</taxon>
        <taxon>Actinomycetes</taxon>
        <taxon>Micromonosporales</taxon>
        <taxon>Micromonosporaceae</taxon>
        <taxon>Virgisporangium</taxon>
    </lineage>
</organism>
<dbReference type="Proteomes" id="UP000619260">
    <property type="component" value="Unassembled WGS sequence"/>
</dbReference>
<evidence type="ECO:0000313" key="3">
    <source>
        <dbReference type="EMBL" id="GIJ51689.1"/>
    </source>
</evidence>
<keyword evidence="4" id="KW-1185">Reference proteome</keyword>
<dbReference type="Gene3D" id="3.90.470.20">
    <property type="entry name" value="4'-phosphopantetheinyl transferase domain"/>
    <property type="match status" value="1"/>
</dbReference>
<evidence type="ECO:0000259" key="2">
    <source>
        <dbReference type="Pfam" id="PF01648"/>
    </source>
</evidence>
<proteinExistence type="predicted"/>
<evidence type="ECO:0000256" key="1">
    <source>
        <dbReference type="ARBA" id="ARBA00022679"/>
    </source>
</evidence>
<dbReference type="Pfam" id="PF01648">
    <property type="entry name" value="ACPS"/>
    <property type="match status" value="1"/>
</dbReference>
<keyword evidence="1" id="KW-0808">Transferase</keyword>
<gene>
    <name evidence="3" type="ORF">Val02_85750</name>
</gene>
<sequence>MLADALALLTGLPAPDGFGVGVDVEEVDRWADPPRGLFTEAEHAHCRSMGRPAESYAGRWCAKEATVKALDPFVRVSLRDVEIGVAAGGAPVVRVPWNGAVRLSIAHTERIAVAVAIAVPALSRTDCV</sequence>
<accession>A0A8J3YU43</accession>
<dbReference type="EMBL" id="BOPF01000053">
    <property type="protein sequence ID" value="GIJ51689.1"/>
    <property type="molecule type" value="Genomic_DNA"/>
</dbReference>
<dbReference type="InterPro" id="IPR037143">
    <property type="entry name" value="4-PPantetheinyl_Trfase_dom_sf"/>
</dbReference>
<reference evidence="3" key="1">
    <citation type="submission" date="2021-01" db="EMBL/GenBank/DDBJ databases">
        <title>Whole genome shotgun sequence of Virgisporangium aliadipatigenens NBRC 105644.</title>
        <authorList>
            <person name="Komaki H."/>
            <person name="Tamura T."/>
        </authorList>
    </citation>
    <scope>NUCLEOTIDE SEQUENCE</scope>
    <source>
        <strain evidence="3">NBRC 105644</strain>
    </source>
</reference>
<evidence type="ECO:0000313" key="4">
    <source>
        <dbReference type="Proteomes" id="UP000619260"/>
    </source>
</evidence>
<feature type="domain" description="4'-phosphopantetheinyl transferase" evidence="2">
    <location>
        <begin position="19"/>
        <end position="107"/>
    </location>
</feature>
<dbReference type="RefSeq" id="WP_203905084.1">
    <property type="nucleotide sequence ID" value="NZ_BOPF01000053.1"/>
</dbReference>
<comment type="caution">
    <text evidence="3">The sequence shown here is derived from an EMBL/GenBank/DDBJ whole genome shotgun (WGS) entry which is preliminary data.</text>
</comment>
<name>A0A8J3YU43_9ACTN</name>
<dbReference type="GO" id="GO:0008897">
    <property type="term" value="F:holo-[acyl-carrier-protein] synthase activity"/>
    <property type="evidence" value="ECO:0007669"/>
    <property type="project" value="InterPro"/>
</dbReference>
<dbReference type="AlphaFoldDB" id="A0A8J3YU43"/>